<dbReference type="Proteomes" id="UP000499080">
    <property type="component" value="Unassembled WGS sequence"/>
</dbReference>
<sequence length="142" mass="16079">MSCFISNCLERKLKDLSFLITSIPVLKDVLRCKGKYAPTPVFNGIEKCDPNLPSNHKPENFPHIASKREKNISSIPRKGNNLDQGFSWLGSSKSTHVPLRRSVGRAEVLLKSLPIHHDLCGSNLQKDIRVQAFMFDRLFGKY</sequence>
<reference evidence="3 5" key="1">
    <citation type="journal article" date="2019" name="Sci. Rep.">
        <title>Orb-weaving spider Araneus ventricosus genome elucidates the spidroin gene catalogue.</title>
        <authorList>
            <person name="Kono N."/>
            <person name="Nakamura H."/>
            <person name="Ohtoshi R."/>
            <person name="Moran D.A.P."/>
            <person name="Shinohara A."/>
            <person name="Yoshida Y."/>
            <person name="Fujiwara M."/>
            <person name="Mori M."/>
            <person name="Tomita M."/>
            <person name="Arakawa K."/>
        </authorList>
    </citation>
    <scope>NUCLEOTIDE SEQUENCE [LARGE SCALE GENOMIC DNA]</scope>
</reference>
<evidence type="ECO:0000313" key="2">
    <source>
        <dbReference type="EMBL" id="GBN44296.1"/>
    </source>
</evidence>
<organism evidence="3 5">
    <name type="scientific">Araneus ventricosus</name>
    <name type="common">Orbweaver spider</name>
    <name type="synonym">Epeira ventricosa</name>
    <dbReference type="NCBI Taxonomy" id="182803"/>
    <lineage>
        <taxon>Eukaryota</taxon>
        <taxon>Metazoa</taxon>
        <taxon>Ecdysozoa</taxon>
        <taxon>Arthropoda</taxon>
        <taxon>Chelicerata</taxon>
        <taxon>Arachnida</taxon>
        <taxon>Araneae</taxon>
        <taxon>Araneomorphae</taxon>
        <taxon>Entelegynae</taxon>
        <taxon>Araneoidea</taxon>
        <taxon>Araneidae</taxon>
        <taxon>Araneus</taxon>
    </lineage>
</organism>
<gene>
    <name evidence="3" type="ORF">AVEN_103284_1</name>
    <name evidence="1" type="ORF">AVEN_108639_1</name>
    <name evidence="4" type="ORF">AVEN_122615_1</name>
    <name evidence="2" type="ORF">AVEN_174265_1</name>
</gene>
<dbReference type="AlphaFoldDB" id="A0A4Y2PLP9"/>
<protein>
    <submittedName>
        <fullName evidence="3">Uncharacterized protein</fullName>
    </submittedName>
</protein>
<dbReference type="EMBL" id="BGPR01011779">
    <property type="protein sequence ID" value="GBN52911.1"/>
    <property type="molecule type" value="Genomic_DNA"/>
</dbReference>
<evidence type="ECO:0000313" key="1">
    <source>
        <dbReference type="EMBL" id="GBN44246.1"/>
    </source>
</evidence>
<name>A0A4Y2PLP9_ARAVE</name>
<dbReference type="EMBL" id="BGPR01011776">
    <property type="protein sequence ID" value="GBN52898.1"/>
    <property type="molecule type" value="Genomic_DNA"/>
</dbReference>
<accession>A0A4Y2PLP9</accession>
<evidence type="ECO:0000313" key="5">
    <source>
        <dbReference type="Proteomes" id="UP000499080"/>
    </source>
</evidence>
<evidence type="ECO:0000313" key="3">
    <source>
        <dbReference type="EMBL" id="GBN52898.1"/>
    </source>
</evidence>
<dbReference type="EMBL" id="BGPR01010109">
    <property type="protein sequence ID" value="GBN44296.1"/>
    <property type="molecule type" value="Genomic_DNA"/>
</dbReference>
<evidence type="ECO:0000313" key="4">
    <source>
        <dbReference type="EMBL" id="GBN52911.1"/>
    </source>
</evidence>
<keyword evidence="5" id="KW-1185">Reference proteome</keyword>
<dbReference type="EMBL" id="BGPR01010100">
    <property type="protein sequence ID" value="GBN44246.1"/>
    <property type="molecule type" value="Genomic_DNA"/>
</dbReference>
<proteinExistence type="predicted"/>
<comment type="caution">
    <text evidence="3">The sequence shown here is derived from an EMBL/GenBank/DDBJ whole genome shotgun (WGS) entry which is preliminary data.</text>
</comment>